<keyword evidence="2" id="KW-1185">Reference proteome</keyword>
<organism evidence="1 2">
    <name type="scientific">Mollisia scopiformis</name>
    <name type="common">Conifer needle endophyte fungus</name>
    <name type="synonym">Phialocephala scopiformis</name>
    <dbReference type="NCBI Taxonomy" id="149040"/>
    <lineage>
        <taxon>Eukaryota</taxon>
        <taxon>Fungi</taxon>
        <taxon>Dikarya</taxon>
        <taxon>Ascomycota</taxon>
        <taxon>Pezizomycotina</taxon>
        <taxon>Leotiomycetes</taxon>
        <taxon>Helotiales</taxon>
        <taxon>Mollisiaceae</taxon>
        <taxon>Mollisia</taxon>
    </lineage>
</organism>
<dbReference type="InParanoid" id="A0A132BCD3"/>
<proteinExistence type="predicted"/>
<protein>
    <submittedName>
        <fullName evidence="1">Uncharacterized protein</fullName>
    </submittedName>
</protein>
<dbReference type="AlphaFoldDB" id="A0A132BCD3"/>
<sequence>MDDFCRAISSSSPASIQVCVIPKGIEAAVDKEHDVIFNVLEPLKILLLKAEVLKIRDAKVSELPNVFDFPASSQTWVSCLDEVSEMEQRQLLQIVESNAPVEHGFEMHAALLKYCQSFERCPPFNNDMALWEGEGHGDRLGRKYNNPYKGTEYHSVERGLQRAKNAAEADNDVLAFKVHRENVLMYLERQYGKINNCSNALLDFIKEKKRLGCLFHPYTRPVEDSIDLEKQLYHAKLLLDDYAMSFEREAPTPIKIQILREQRFVHLPKLYDETNRGVDVAIRRFNTAIDKKNNKKTVLLFQKAVDTLDNQLIRIRQAGRDLFEHDLDISSRGVDIHPCDPSSIDHVVWDVEEPEIGPNLAII</sequence>
<dbReference type="Proteomes" id="UP000070700">
    <property type="component" value="Unassembled WGS sequence"/>
</dbReference>
<dbReference type="OrthoDB" id="62952at2759"/>
<evidence type="ECO:0000313" key="2">
    <source>
        <dbReference type="Proteomes" id="UP000070700"/>
    </source>
</evidence>
<evidence type="ECO:0000313" key="1">
    <source>
        <dbReference type="EMBL" id="KUJ10031.1"/>
    </source>
</evidence>
<dbReference type="RefSeq" id="XP_018064386.1">
    <property type="nucleotide sequence ID" value="XM_018206340.1"/>
</dbReference>
<name>A0A132BCD3_MOLSC</name>
<gene>
    <name evidence="1" type="ORF">LY89DRAFT_268410</name>
</gene>
<dbReference type="KEGG" id="psco:LY89DRAFT_268410"/>
<reference evidence="1 2" key="1">
    <citation type="submission" date="2015-10" db="EMBL/GenBank/DDBJ databases">
        <title>Full genome of DAOMC 229536 Phialocephala scopiformis, a fungal endophyte of spruce producing the potent anti-insectan compound rugulosin.</title>
        <authorList>
            <consortium name="DOE Joint Genome Institute"/>
            <person name="Walker A.K."/>
            <person name="Frasz S.L."/>
            <person name="Seifert K.A."/>
            <person name="Miller J.D."/>
            <person name="Mondo S.J."/>
            <person name="Labutti K."/>
            <person name="Lipzen A."/>
            <person name="Dockter R."/>
            <person name="Kennedy M."/>
            <person name="Grigoriev I.V."/>
            <person name="Spatafora J.W."/>
        </authorList>
    </citation>
    <scope>NUCLEOTIDE SEQUENCE [LARGE SCALE GENOMIC DNA]</scope>
    <source>
        <strain evidence="1 2">CBS 120377</strain>
    </source>
</reference>
<accession>A0A132BCD3</accession>
<dbReference type="GeneID" id="28816066"/>
<dbReference type="EMBL" id="KQ947430">
    <property type="protein sequence ID" value="KUJ10031.1"/>
    <property type="molecule type" value="Genomic_DNA"/>
</dbReference>